<gene>
    <name evidence="2" type="ORF">SLEP1_g44705</name>
</gene>
<protein>
    <recommendedName>
        <fullName evidence="1">Protein kinase domain-containing protein</fullName>
    </recommendedName>
</protein>
<comment type="caution">
    <text evidence="2">The sequence shown here is derived from an EMBL/GenBank/DDBJ whole genome shotgun (WGS) entry which is preliminary data.</text>
</comment>
<dbReference type="PROSITE" id="PS50011">
    <property type="entry name" value="PROTEIN_KINASE_DOM"/>
    <property type="match status" value="1"/>
</dbReference>
<dbReference type="Pfam" id="PF00069">
    <property type="entry name" value="Pkinase"/>
    <property type="match status" value="1"/>
</dbReference>
<feature type="domain" description="Protein kinase" evidence="1">
    <location>
        <begin position="1"/>
        <end position="134"/>
    </location>
</feature>
<proteinExistence type="predicted"/>
<dbReference type="GO" id="GO:0004672">
    <property type="term" value="F:protein kinase activity"/>
    <property type="evidence" value="ECO:0007669"/>
    <property type="project" value="InterPro"/>
</dbReference>
<name>A0AAV5LGZ0_9ROSI</name>
<dbReference type="InterPro" id="IPR000719">
    <property type="entry name" value="Prot_kinase_dom"/>
</dbReference>
<dbReference type="InterPro" id="IPR026960">
    <property type="entry name" value="RVT-Znf"/>
</dbReference>
<dbReference type="InterPro" id="IPR046958">
    <property type="entry name" value="RBK1/2/STUNTED"/>
</dbReference>
<dbReference type="Pfam" id="PF13966">
    <property type="entry name" value="zf-RVT"/>
    <property type="match status" value="1"/>
</dbReference>
<dbReference type="GO" id="GO:0005524">
    <property type="term" value="F:ATP binding"/>
    <property type="evidence" value="ECO:0007669"/>
    <property type="project" value="InterPro"/>
</dbReference>
<reference evidence="2 3" key="1">
    <citation type="journal article" date="2021" name="Commun. Biol.">
        <title>The genome of Shorea leprosula (Dipterocarpaceae) highlights the ecological relevance of drought in aseasonal tropical rainforests.</title>
        <authorList>
            <person name="Ng K.K.S."/>
            <person name="Kobayashi M.J."/>
            <person name="Fawcett J.A."/>
            <person name="Hatakeyama M."/>
            <person name="Paape T."/>
            <person name="Ng C.H."/>
            <person name="Ang C.C."/>
            <person name="Tnah L.H."/>
            <person name="Lee C.T."/>
            <person name="Nishiyama T."/>
            <person name="Sese J."/>
            <person name="O'Brien M.J."/>
            <person name="Copetti D."/>
            <person name="Mohd Noor M.I."/>
            <person name="Ong R.C."/>
            <person name="Putra M."/>
            <person name="Sireger I.Z."/>
            <person name="Indrioko S."/>
            <person name="Kosugi Y."/>
            <person name="Izuno A."/>
            <person name="Isagi Y."/>
            <person name="Lee S.L."/>
            <person name="Shimizu K.K."/>
        </authorList>
    </citation>
    <scope>NUCLEOTIDE SEQUENCE [LARGE SCALE GENOMIC DNA]</scope>
    <source>
        <strain evidence="2">214</strain>
    </source>
</reference>
<dbReference type="AlphaFoldDB" id="A0AAV5LGZ0"/>
<organism evidence="2 3">
    <name type="scientific">Rubroshorea leprosula</name>
    <dbReference type="NCBI Taxonomy" id="152421"/>
    <lineage>
        <taxon>Eukaryota</taxon>
        <taxon>Viridiplantae</taxon>
        <taxon>Streptophyta</taxon>
        <taxon>Embryophyta</taxon>
        <taxon>Tracheophyta</taxon>
        <taxon>Spermatophyta</taxon>
        <taxon>Magnoliopsida</taxon>
        <taxon>eudicotyledons</taxon>
        <taxon>Gunneridae</taxon>
        <taxon>Pentapetalae</taxon>
        <taxon>rosids</taxon>
        <taxon>malvids</taxon>
        <taxon>Malvales</taxon>
        <taxon>Dipterocarpaceae</taxon>
        <taxon>Rubroshorea</taxon>
    </lineage>
</organism>
<dbReference type="PANTHER" id="PTHR47987:SF36">
    <property type="entry name" value="PROTEIN KINASE DOMAIN-CONTAINING PROTEIN"/>
    <property type="match status" value="1"/>
</dbReference>
<dbReference type="Proteomes" id="UP001054252">
    <property type="component" value="Unassembled WGS sequence"/>
</dbReference>
<sequence>MQGKIAVFEFAKFLHEEFEEYTHLCGTFGYLDPVYVQTGKVNKKTDLYSFGIILLELLTGLPALGYSSSPNLVDQVESIMETWDIKRLVDPRLQGKFNTNTASTVAKLVMSCASKSADRRPDLSHVLVELKGCLALEMHSQQNRGDNLCGPPSSVTGFRGRKIWDLKLPEKIKLMIWSAYKGILLLKDNLCKKQIPVDNFCPVCNLEDETTLHVVKECEVARAVWLGSSLSLRVSEIRAQDFAEFFEIMASFMEREQLELACVLCWLLWANRNDALRNGKYQLPSQIVSHGVQFSRELKVVINPSKNVSQQCVSTW</sequence>
<dbReference type="SUPFAM" id="SSF56112">
    <property type="entry name" value="Protein kinase-like (PK-like)"/>
    <property type="match status" value="1"/>
</dbReference>
<evidence type="ECO:0000313" key="2">
    <source>
        <dbReference type="EMBL" id="GKV36593.1"/>
    </source>
</evidence>
<dbReference type="PANTHER" id="PTHR47987">
    <property type="entry name" value="OS08G0249100 PROTEIN"/>
    <property type="match status" value="1"/>
</dbReference>
<evidence type="ECO:0000313" key="3">
    <source>
        <dbReference type="Proteomes" id="UP001054252"/>
    </source>
</evidence>
<dbReference type="Gene3D" id="1.10.510.10">
    <property type="entry name" value="Transferase(Phosphotransferase) domain 1"/>
    <property type="match status" value="1"/>
</dbReference>
<dbReference type="InterPro" id="IPR011009">
    <property type="entry name" value="Kinase-like_dom_sf"/>
</dbReference>
<keyword evidence="3" id="KW-1185">Reference proteome</keyword>
<dbReference type="EMBL" id="BPVZ01000117">
    <property type="protein sequence ID" value="GKV36593.1"/>
    <property type="molecule type" value="Genomic_DNA"/>
</dbReference>
<evidence type="ECO:0000259" key="1">
    <source>
        <dbReference type="PROSITE" id="PS50011"/>
    </source>
</evidence>
<accession>A0AAV5LGZ0</accession>